<dbReference type="OrthoDB" id="2534901at2"/>
<gene>
    <name evidence="2" type="ORF">SAMN05421543_101475</name>
</gene>
<dbReference type="AlphaFoldDB" id="A0A1I7FVS7"/>
<keyword evidence="3" id="KW-1185">Reference proteome</keyword>
<proteinExistence type="predicted"/>
<dbReference type="EMBL" id="FPBV01000001">
    <property type="protein sequence ID" value="SFU40253.1"/>
    <property type="molecule type" value="Genomic_DNA"/>
</dbReference>
<sequence length="502" mass="54277">MAFRIDKNTVSSKAWGDVDKTALRNRLVQGLENNESGVQAAIREVYAVIKSSDLTDTPSATWWGPHHEVQDDGTVVLNREGLGAAAAALAGARANPDLTAEQKREAARHLIRHYRDLNETPPDSLLQLAGQSASGEMVRLTAAVSGEMRVEDVPVAPWADLAKIKAGDDDPMEVVVEVPAGKSKRGWNYRPEALQRIVGEVMSTGLPGFLGHQKAEDVSTQFLPPATHWVGAKWENGKAYFRGVIDKAAADLKRWIRAGVIRQVSIFGMPKLSRSATGEIDVVDYQPLSIDWTPLNRAGMPTSVVAVGEMDSTLGGIEPPNHGGGQTMNLQELLAQLRQQLQAKNTTMAAICGEMGWNFQNLAKEIGGEQYRALEARANAVGEMAELFGIGRDAQPEAVVSAAKAAREVQLQQARQAHEQLIDKVVGEMVVAEAARPLVKRMLRVDDNADEAAIRKAVGEMLEQEDVKTALSSLFSSAPVRGRHDNRASGSTDGLAVQRVSI</sequence>
<accession>A0A1I7FVS7</accession>
<evidence type="ECO:0000256" key="1">
    <source>
        <dbReference type="SAM" id="MobiDB-lite"/>
    </source>
</evidence>
<evidence type="ECO:0000313" key="3">
    <source>
        <dbReference type="Proteomes" id="UP000183508"/>
    </source>
</evidence>
<reference evidence="3" key="1">
    <citation type="submission" date="2016-10" db="EMBL/GenBank/DDBJ databases">
        <authorList>
            <person name="Varghese N."/>
        </authorList>
    </citation>
    <scope>NUCLEOTIDE SEQUENCE [LARGE SCALE GENOMIC DNA]</scope>
    <source>
        <strain evidence="3">DSM 17980</strain>
    </source>
</reference>
<feature type="region of interest" description="Disordered" evidence="1">
    <location>
        <begin position="482"/>
        <end position="502"/>
    </location>
</feature>
<protein>
    <submittedName>
        <fullName evidence="2">Uncharacterized protein</fullName>
    </submittedName>
</protein>
<name>A0A1I7FVS7_9BACL</name>
<evidence type="ECO:0000313" key="2">
    <source>
        <dbReference type="EMBL" id="SFU40253.1"/>
    </source>
</evidence>
<dbReference type="RefSeq" id="WP_074949112.1">
    <property type="nucleotide sequence ID" value="NZ_FPBV01000001.1"/>
</dbReference>
<organism evidence="2 3">
    <name type="scientific">Alicyclobacillus macrosporangiidus</name>
    <dbReference type="NCBI Taxonomy" id="392015"/>
    <lineage>
        <taxon>Bacteria</taxon>
        <taxon>Bacillati</taxon>
        <taxon>Bacillota</taxon>
        <taxon>Bacilli</taxon>
        <taxon>Bacillales</taxon>
        <taxon>Alicyclobacillaceae</taxon>
        <taxon>Alicyclobacillus</taxon>
    </lineage>
</organism>
<dbReference type="Proteomes" id="UP000183508">
    <property type="component" value="Unassembled WGS sequence"/>
</dbReference>
<dbReference type="STRING" id="392015.SAMN05421543_101475"/>